<gene>
    <name evidence="6" type="ORF">NP493_195g03030</name>
</gene>
<comment type="caution">
    <text evidence="6">The sequence shown here is derived from an EMBL/GenBank/DDBJ whole genome shotgun (WGS) entry which is preliminary data.</text>
</comment>
<organism evidence="6 7">
    <name type="scientific">Ridgeia piscesae</name>
    <name type="common">Tubeworm</name>
    <dbReference type="NCBI Taxonomy" id="27915"/>
    <lineage>
        <taxon>Eukaryota</taxon>
        <taxon>Metazoa</taxon>
        <taxon>Spiralia</taxon>
        <taxon>Lophotrochozoa</taxon>
        <taxon>Annelida</taxon>
        <taxon>Polychaeta</taxon>
        <taxon>Sedentaria</taxon>
        <taxon>Canalipalpata</taxon>
        <taxon>Sabellida</taxon>
        <taxon>Siboglinidae</taxon>
        <taxon>Ridgeia</taxon>
    </lineage>
</organism>
<feature type="transmembrane region" description="Helical" evidence="5">
    <location>
        <begin position="39"/>
        <end position="60"/>
    </location>
</feature>
<dbReference type="Proteomes" id="UP001209878">
    <property type="component" value="Unassembled WGS sequence"/>
</dbReference>
<dbReference type="InterPro" id="IPR036259">
    <property type="entry name" value="MFS_trans_sf"/>
</dbReference>
<evidence type="ECO:0000256" key="1">
    <source>
        <dbReference type="ARBA" id="ARBA00004141"/>
    </source>
</evidence>
<dbReference type="Gene3D" id="1.20.1250.20">
    <property type="entry name" value="MFS general substrate transporter like domains"/>
    <property type="match status" value="1"/>
</dbReference>
<feature type="transmembrane region" description="Helical" evidence="5">
    <location>
        <begin position="165"/>
        <end position="185"/>
    </location>
</feature>
<dbReference type="PANTHER" id="PTHR23507">
    <property type="entry name" value="ZGC:174356"/>
    <property type="match status" value="1"/>
</dbReference>
<comment type="subcellular location">
    <subcellularLocation>
        <location evidence="1">Membrane</location>
        <topology evidence="1">Multi-pass membrane protein</topology>
    </subcellularLocation>
</comment>
<evidence type="ECO:0000313" key="7">
    <source>
        <dbReference type="Proteomes" id="UP001209878"/>
    </source>
</evidence>
<keyword evidence="7" id="KW-1185">Reference proteome</keyword>
<reference evidence="6" key="1">
    <citation type="journal article" date="2023" name="Mol. Biol. Evol.">
        <title>Third-Generation Sequencing Reveals the Adaptive Role of the Epigenome in Three Deep-Sea Polychaetes.</title>
        <authorList>
            <person name="Perez M."/>
            <person name="Aroh O."/>
            <person name="Sun Y."/>
            <person name="Lan Y."/>
            <person name="Juniper S.K."/>
            <person name="Young C.R."/>
            <person name="Angers B."/>
            <person name="Qian P.Y."/>
        </authorList>
    </citation>
    <scope>NUCLEOTIDE SEQUENCE</scope>
    <source>
        <strain evidence="6">R07B-5</strain>
    </source>
</reference>
<evidence type="ECO:0000256" key="5">
    <source>
        <dbReference type="SAM" id="Phobius"/>
    </source>
</evidence>
<feature type="transmembrane region" description="Helical" evidence="5">
    <location>
        <begin position="98"/>
        <end position="125"/>
    </location>
</feature>
<accession>A0AAD9UEQ6</accession>
<keyword evidence="3 5" id="KW-1133">Transmembrane helix</keyword>
<dbReference type="GO" id="GO:0022857">
    <property type="term" value="F:transmembrane transporter activity"/>
    <property type="evidence" value="ECO:0007669"/>
    <property type="project" value="InterPro"/>
</dbReference>
<feature type="transmembrane region" description="Helical" evidence="5">
    <location>
        <begin position="72"/>
        <end position="92"/>
    </location>
</feature>
<feature type="transmembrane region" description="Helical" evidence="5">
    <location>
        <begin position="232"/>
        <end position="248"/>
    </location>
</feature>
<evidence type="ECO:0000313" key="6">
    <source>
        <dbReference type="EMBL" id="KAK2186575.1"/>
    </source>
</evidence>
<proteinExistence type="predicted"/>
<feature type="transmembrane region" description="Helical" evidence="5">
    <location>
        <begin position="282"/>
        <end position="298"/>
    </location>
</feature>
<dbReference type="EMBL" id="JAODUO010000195">
    <property type="protein sequence ID" value="KAK2186575.1"/>
    <property type="molecule type" value="Genomic_DNA"/>
</dbReference>
<dbReference type="AlphaFoldDB" id="A0AAD9UEQ6"/>
<dbReference type="SUPFAM" id="SSF103473">
    <property type="entry name" value="MFS general substrate transporter"/>
    <property type="match status" value="1"/>
</dbReference>
<name>A0AAD9UEQ6_RIDPI</name>
<evidence type="ECO:0000256" key="4">
    <source>
        <dbReference type="ARBA" id="ARBA00023136"/>
    </source>
</evidence>
<evidence type="ECO:0000256" key="2">
    <source>
        <dbReference type="ARBA" id="ARBA00022692"/>
    </source>
</evidence>
<protein>
    <submittedName>
        <fullName evidence="6">Uncharacterized protein</fullName>
    </submittedName>
</protein>
<dbReference type="Pfam" id="PF07690">
    <property type="entry name" value="MFS_1"/>
    <property type="match status" value="1"/>
</dbReference>
<feature type="transmembrane region" description="Helical" evidence="5">
    <location>
        <begin position="254"/>
        <end position="270"/>
    </location>
</feature>
<sequence length="346" mass="37975">MTSLLLQVCLARINDTTICENLSNGSYEAEENLVQASSSHWLLAAMLSYQIPGFIASFIYGALSDRVSRKLVLLLPSVGHLIGAAFLLLNAMCPQWPMAAVMLCPLAAGIGGGWMTCLLACFSYLSEVSSEESRTFHVVVVETTISASLATSFFFGGMILDHTSYRSVAALAVACNSCTVVYTLARIAEISRRRTGDKGVTCGQFCASVCQPRELKKMAAIVTRKREHNRRLYIIIILGIVVWSQSLYGQYKGTWVAVAGSCAIILVPLLKDRLHVAETKMLVASVVSMGLAILLYGVSVTTWMMFMVPLVAFMMDLQYTLLRSMISKMVEKHELGDFYASRCRVI</sequence>
<keyword evidence="4 5" id="KW-0472">Membrane</keyword>
<dbReference type="InterPro" id="IPR011701">
    <property type="entry name" value="MFS"/>
</dbReference>
<dbReference type="GO" id="GO:0016020">
    <property type="term" value="C:membrane"/>
    <property type="evidence" value="ECO:0007669"/>
    <property type="project" value="UniProtKB-SubCell"/>
</dbReference>
<feature type="transmembrane region" description="Helical" evidence="5">
    <location>
        <begin position="137"/>
        <end position="159"/>
    </location>
</feature>
<dbReference type="PANTHER" id="PTHR23507:SF1">
    <property type="entry name" value="FI18259P1-RELATED"/>
    <property type="match status" value="1"/>
</dbReference>
<keyword evidence="2 5" id="KW-0812">Transmembrane</keyword>
<evidence type="ECO:0000256" key="3">
    <source>
        <dbReference type="ARBA" id="ARBA00022989"/>
    </source>
</evidence>